<evidence type="ECO:0000256" key="2">
    <source>
        <dbReference type="SAM" id="SignalP"/>
    </source>
</evidence>
<accession>A0A290XHB8</accession>
<dbReference type="RefSeq" id="WP_096300014.1">
    <property type="nucleotide sequence ID" value="NZ_CP023406.1"/>
</dbReference>
<dbReference type="OrthoDB" id="6008970at2"/>
<dbReference type="KEGG" id="lum:CNR27_14845"/>
<name>A0A290XHB8_9GAMM</name>
<keyword evidence="4" id="KW-1185">Reference proteome</keyword>
<evidence type="ECO:0008006" key="5">
    <source>
        <dbReference type="Google" id="ProtNLM"/>
    </source>
</evidence>
<evidence type="ECO:0000313" key="3">
    <source>
        <dbReference type="EMBL" id="ATD68554.1"/>
    </source>
</evidence>
<feature type="compositionally biased region" description="Polar residues" evidence="1">
    <location>
        <begin position="40"/>
        <end position="54"/>
    </location>
</feature>
<sequence length="172" mass="17850">MIQRPYPFLVATVAAIALAACSPEAPPAPPQTDDARTETEATQAQPGANSSWSTDPADDPNAYVPTEVAADAVLVGSSRDASGRATGAKPVYAQGDTVHASAPLKGAQPGAKFDVYWTFQDGQTHKMESKTGATGDYVSFEFASADGMVAGNYNVQIDANGIPLGIAEFRVE</sequence>
<dbReference type="EMBL" id="CP023406">
    <property type="protein sequence ID" value="ATD68554.1"/>
    <property type="molecule type" value="Genomic_DNA"/>
</dbReference>
<feature type="signal peptide" evidence="2">
    <location>
        <begin position="1"/>
        <end position="19"/>
    </location>
</feature>
<protein>
    <recommendedName>
        <fullName evidence="5">PKD domain-containing protein</fullName>
    </recommendedName>
</protein>
<feature type="region of interest" description="Disordered" evidence="1">
    <location>
        <begin position="24"/>
        <end position="63"/>
    </location>
</feature>
<proteinExistence type="predicted"/>
<organism evidence="3 4">
    <name type="scientific">Luteimonas chenhongjianii</name>
    <dbReference type="NCBI Taxonomy" id="2006110"/>
    <lineage>
        <taxon>Bacteria</taxon>
        <taxon>Pseudomonadati</taxon>
        <taxon>Pseudomonadota</taxon>
        <taxon>Gammaproteobacteria</taxon>
        <taxon>Lysobacterales</taxon>
        <taxon>Lysobacteraceae</taxon>
        <taxon>Luteimonas</taxon>
    </lineage>
</organism>
<feature type="chain" id="PRO_5013239549" description="PKD domain-containing protein" evidence="2">
    <location>
        <begin position="20"/>
        <end position="172"/>
    </location>
</feature>
<evidence type="ECO:0000313" key="4">
    <source>
        <dbReference type="Proteomes" id="UP000218968"/>
    </source>
</evidence>
<keyword evidence="2" id="KW-0732">Signal</keyword>
<dbReference type="AlphaFoldDB" id="A0A290XHB8"/>
<dbReference type="Proteomes" id="UP000218968">
    <property type="component" value="Chromosome"/>
</dbReference>
<gene>
    <name evidence="3" type="ORF">CNR27_14845</name>
</gene>
<evidence type="ECO:0000256" key="1">
    <source>
        <dbReference type="SAM" id="MobiDB-lite"/>
    </source>
</evidence>
<reference evidence="4" key="1">
    <citation type="submission" date="2017-09" db="EMBL/GenBank/DDBJ databases">
        <title>Luteimonas liuhanmingii sp.nov., isolated from the intestinal contents of Tibetan Plateau Pika in Yushu, Qinghai Province, China.</title>
        <authorList>
            <person name="Gui Z."/>
        </authorList>
    </citation>
    <scope>NUCLEOTIDE SEQUENCE [LARGE SCALE GENOMIC DNA]</scope>
    <source>
        <strain evidence="4">100111</strain>
    </source>
</reference>
<dbReference type="PROSITE" id="PS51257">
    <property type="entry name" value="PROKAR_LIPOPROTEIN"/>
    <property type="match status" value="1"/>
</dbReference>